<sequence>MKSFLKMIVAVLVAQLLIVGALAVVIAARLSDKVKVPKGAVLVQSLDGAIPDSPQGGGMPGPFGRAGESHASILGNLEKARHDARIHAVVLEIGLPEIGFAKMDELRARIGQLRAAGKPVWAYTEGLSRGSLYLGAACDSLFLLPNGYVSLHGSASGRPFLKGTLEKLGIRENLHRIEHYKSAAEMIQGERMSPESRANIEWILDSLYPHSLATIEEDRRLAPGTLESRIFPAGVLTPDEALALGLVDRLLYRDGLEERLLALPGVEQDQGTKEGLGPRPRTVSGSEYASVERKAAGIKAKERIAVVHASGYIGGEESGYQFPFGASMGAATMERAFRAAAEDKEVKAIIFRVDSGGGESSTSWKIQRSAKRAAEKKPLVVSMGDMAGSGGYLICYPCAPLLAGPRSIVGSIGSISGKFNMRGLYDKLGITWDFVSRGPNALMGSDYFDYTPEQWASFKQRHWRDYQDWIDDIARFRGRTAAEIDSVGRGRVWTGEQALAHGLIDELGAFDDAVRIAKEKAGIAADAEVEFVHYPKAKGFIESLKSGGLGAAIAGLIDGWLAPLRREQTWALEWGTYR</sequence>
<evidence type="ECO:0000313" key="8">
    <source>
        <dbReference type="EMBL" id="MBM3316381.1"/>
    </source>
</evidence>
<dbReference type="SUPFAM" id="SSF52096">
    <property type="entry name" value="ClpP/crotonase"/>
    <property type="match status" value="2"/>
</dbReference>
<feature type="active site" description="Proton donor/acceptor" evidence="5">
    <location>
        <position position="181"/>
    </location>
</feature>
<dbReference type="InterPro" id="IPR047272">
    <property type="entry name" value="S49_SppA_C"/>
</dbReference>
<dbReference type="InterPro" id="IPR004634">
    <property type="entry name" value="Pept_S49_pIV"/>
</dbReference>
<dbReference type="InterPro" id="IPR047217">
    <property type="entry name" value="S49_SppA_67K_type_N"/>
</dbReference>
<dbReference type="InterPro" id="IPR029045">
    <property type="entry name" value="ClpP/crotonase-like_dom_sf"/>
</dbReference>
<evidence type="ECO:0000256" key="4">
    <source>
        <dbReference type="ARBA" id="ARBA00022825"/>
    </source>
</evidence>
<evidence type="ECO:0000256" key="6">
    <source>
        <dbReference type="SAM" id="MobiDB-lite"/>
    </source>
</evidence>
<dbReference type="GO" id="GO:0006465">
    <property type="term" value="P:signal peptide processing"/>
    <property type="evidence" value="ECO:0007669"/>
    <property type="project" value="InterPro"/>
</dbReference>
<evidence type="ECO:0000256" key="5">
    <source>
        <dbReference type="PIRSR" id="PIRSR001217-1"/>
    </source>
</evidence>
<keyword evidence="3" id="KW-0378">Hydrolase</keyword>
<dbReference type="CDD" id="cd07018">
    <property type="entry name" value="S49_SppA_67K_type"/>
    <property type="match status" value="1"/>
</dbReference>
<dbReference type="PANTHER" id="PTHR33209">
    <property type="entry name" value="PROTEASE 4"/>
    <property type="match status" value="1"/>
</dbReference>
<dbReference type="AlphaFoldDB" id="A0A938BQ02"/>
<reference evidence="8" key="1">
    <citation type="submission" date="2019-03" db="EMBL/GenBank/DDBJ databases">
        <title>Lake Tanganyika Metagenome-Assembled Genomes (MAGs).</title>
        <authorList>
            <person name="Tran P."/>
        </authorList>
    </citation>
    <scope>NUCLEOTIDE SEQUENCE</scope>
    <source>
        <strain evidence="8">M_DeepCast_400m_m2_100</strain>
    </source>
</reference>
<evidence type="ECO:0000313" key="9">
    <source>
        <dbReference type="Proteomes" id="UP000748308"/>
    </source>
</evidence>
<accession>A0A938BQ02</accession>
<evidence type="ECO:0000256" key="2">
    <source>
        <dbReference type="ARBA" id="ARBA00022670"/>
    </source>
</evidence>
<keyword evidence="4" id="KW-0720">Serine protease</keyword>
<dbReference type="EMBL" id="VGIY01000009">
    <property type="protein sequence ID" value="MBM3316381.1"/>
    <property type="molecule type" value="Genomic_DNA"/>
</dbReference>
<keyword evidence="2" id="KW-0645">Protease</keyword>
<dbReference type="InterPro" id="IPR002142">
    <property type="entry name" value="Peptidase_S49"/>
</dbReference>
<dbReference type="Pfam" id="PF01343">
    <property type="entry name" value="Peptidase_S49"/>
    <property type="match status" value="2"/>
</dbReference>
<dbReference type="PANTHER" id="PTHR33209:SF1">
    <property type="entry name" value="PEPTIDASE S49 DOMAIN-CONTAINING PROTEIN"/>
    <property type="match status" value="1"/>
</dbReference>
<comment type="similarity">
    <text evidence="1">Belongs to the peptidase S49 family.</text>
</comment>
<feature type="domain" description="Peptidase S49" evidence="7">
    <location>
        <begin position="373"/>
        <end position="523"/>
    </location>
</feature>
<comment type="caution">
    <text evidence="8">The sequence shown here is derived from an EMBL/GenBank/DDBJ whole genome shotgun (WGS) entry which is preliminary data.</text>
</comment>
<dbReference type="PIRSF" id="PIRSF001217">
    <property type="entry name" value="Protease_4_SppA"/>
    <property type="match status" value="1"/>
</dbReference>
<dbReference type="CDD" id="cd07023">
    <property type="entry name" value="S49_Sppa_N_C"/>
    <property type="match status" value="1"/>
</dbReference>
<feature type="active site" description="Nucleophile" evidence="5">
    <location>
        <position position="389"/>
    </location>
</feature>
<proteinExistence type="inferred from homology"/>
<evidence type="ECO:0000256" key="3">
    <source>
        <dbReference type="ARBA" id="ARBA00022801"/>
    </source>
</evidence>
<dbReference type="GO" id="GO:0008236">
    <property type="term" value="F:serine-type peptidase activity"/>
    <property type="evidence" value="ECO:0007669"/>
    <property type="project" value="UniProtKB-KW"/>
</dbReference>
<feature type="domain" description="Peptidase S49" evidence="7">
    <location>
        <begin position="113"/>
        <end position="260"/>
    </location>
</feature>
<feature type="region of interest" description="Disordered" evidence="6">
    <location>
        <begin position="267"/>
        <end position="286"/>
    </location>
</feature>
<name>A0A938BQ02_UNCEI</name>
<dbReference type="Gene3D" id="3.90.226.10">
    <property type="entry name" value="2-enoyl-CoA Hydratase, Chain A, domain 1"/>
    <property type="match status" value="3"/>
</dbReference>
<gene>
    <name evidence="8" type="ORF">FJY75_00875</name>
</gene>
<evidence type="ECO:0000259" key="7">
    <source>
        <dbReference type="Pfam" id="PF01343"/>
    </source>
</evidence>
<organism evidence="8 9">
    <name type="scientific">Eiseniibacteriota bacterium</name>
    <dbReference type="NCBI Taxonomy" id="2212470"/>
    <lineage>
        <taxon>Bacteria</taxon>
        <taxon>Candidatus Eiseniibacteriota</taxon>
    </lineage>
</organism>
<dbReference type="GO" id="GO:0016020">
    <property type="term" value="C:membrane"/>
    <property type="evidence" value="ECO:0007669"/>
    <property type="project" value="InterPro"/>
</dbReference>
<dbReference type="Proteomes" id="UP000748308">
    <property type="component" value="Unassembled WGS sequence"/>
</dbReference>
<protein>
    <submittedName>
        <fullName evidence="8">S49 family peptidase</fullName>
    </submittedName>
</protein>
<evidence type="ECO:0000256" key="1">
    <source>
        <dbReference type="ARBA" id="ARBA00008683"/>
    </source>
</evidence>